<dbReference type="InterPro" id="IPR029058">
    <property type="entry name" value="AB_hydrolase_fold"/>
</dbReference>
<dbReference type="OrthoDB" id="294702at2759"/>
<dbReference type="SUPFAM" id="SSF53474">
    <property type="entry name" value="alpha/beta-Hydrolases"/>
    <property type="match status" value="3"/>
</dbReference>
<evidence type="ECO:0000313" key="1">
    <source>
        <dbReference type="EMBL" id="KAJ8421115.1"/>
    </source>
</evidence>
<dbReference type="Gene3D" id="3.40.50.1820">
    <property type="entry name" value="alpha/beta hydrolase"/>
    <property type="match status" value="3"/>
</dbReference>
<keyword evidence="2" id="KW-1185">Reference proteome</keyword>
<dbReference type="PANTHER" id="PTHR45763">
    <property type="entry name" value="HYDROLASE, ALPHA/BETA FOLD FAMILY PROTEIN, EXPRESSED-RELATED"/>
    <property type="match status" value="1"/>
</dbReference>
<organism evidence="1 2">
    <name type="scientific">Carnegiea gigantea</name>
    <dbReference type="NCBI Taxonomy" id="171969"/>
    <lineage>
        <taxon>Eukaryota</taxon>
        <taxon>Viridiplantae</taxon>
        <taxon>Streptophyta</taxon>
        <taxon>Embryophyta</taxon>
        <taxon>Tracheophyta</taxon>
        <taxon>Spermatophyta</taxon>
        <taxon>Magnoliopsida</taxon>
        <taxon>eudicotyledons</taxon>
        <taxon>Gunneridae</taxon>
        <taxon>Pentapetalae</taxon>
        <taxon>Caryophyllales</taxon>
        <taxon>Cactineae</taxon>
        <taxon>Cactaceae</taxon>
        <taxon>Cactoideae</taxon>
        <taxon>Echinocereeae</taxon>
        <taxon>Carnegiea</taxon>
    </lineage>
</organism>
<dbReference type="Proteomes" id="UP001153076">
    <property type="component" value="Unassembled WGS sequence"/>
</dbReference>
<evidence type="ECO:0008006" key="3">
    <source>
        <dbReference type="Google" id="ProtNLM"/>
    </source>
</evidence>
<dbReference type="AlphaFoldDB" id="A0A9Q1JK49"/>
<name>A0A9Q1JK49_9CARY</name>
<dbReference type="EMBL" id="JAKOGI010002913">
    <property type="protein sequence ID" value="KAJ8421115.1"/>
    <property type="molecule type" value="Genomic_DNA"/>
</dbReference>
<accession>A0A9Q1JK49</accession>
<sequence length="841" mass="95525">MEMIVPIVLALAVILVGYVYKAIKPPPPKICGSPGGPPVTSPRIKLKGGRHLAYREAGVSKEEAKYKIVIIHGFDSSKDLNLSISQELIEGLKIYLLFFDRAGYGESDPYPKRLVKSEAYDIQELADGLQLGPKFYDQWAFRVARYTPWLYCWWMTQKWFPSLSVVSGNPAIFSRSDLEIIKKLSEVPPVGQRAHRFSSLPLFDPFKSSSSSQEKIRQQSVHESLHRDIMVGYGEWEFDPLDLSNPFPNNEGSVHLWQGYEDRIIPFEAIKPPPPKICGTPGGPPVTSPRIKLKDGRHLAYGEAGVSKEEAKYKVVVIHGFNISEDLNLLISQSDPYPKRSVKSEAYDVQELADALQLGPRLAGLALVCPFVHYWWPCLPPDLSKKALKKLLVQDQWAFRVAHYAPWLFYWWMTQKWFPSLSFVAGNPASLSRKDLEIIKKLSEVPPVGQEKIHQQSVHESLRRDLMVGFGKWEFDPLDLSNPFPHNEGSVHLWQGYEHRLVPFEMNQFISEKLPWIKYHEVPDSGHLIVLLAGLIYQLMKPPASKICGSANSPPVTSPRIRLRDGRYLAYKMRGAAKESATYKVIITHGYAESDPNPKRSPKNDAFDIQELADQLELGPKVYVIGLSMGAYPVWGCLRYLPHRLAGAALIVPVVNYWWPSLRSDLCTKVYGGLPLLDQWTLRIVHYAPKLAWVLQRWFSFPTVDVILKNNPEAFNKSDMDKILQQGAYESLHRDLVVSFGSWEFDPLDLRNPYPDNSASIHLWIGREDGIVAAEMLRHVAKQQPWIKSHEVPNVREGPRSDGEGKKEKGIETGREFYFLGIFDLRKTWKKSSTGGKKMNG</sequence>
<reference evidence="1" key="1">
    <citation type="submission" date="2022-04" db="EMBL/GenBank/DDBJ databases">
        <title>Carnegiea gigantea Genome sequencing and assembly v2.</title>
        <authorList>
            <person name="Copetti D."/>
            <person name="Sanderson M.J."/>
            <person name="Burquez A."/>
            <person name="Wojciechowski M.F."/>
        </authorList>
    </citation>
    <scope>NUCLEOTIDE SEQUENCE</scope>
    <source>
        <strain evidence="1">SGP5-SGP5p</strain>
        <tissue evidence="1">Aerial part</tissue>
    </source>
</reference>
<gene>
    <name evidence="1" type="ORF">Cgig2_028068</name>
</gene>
<evidence type="ECO:0000313" key="2">
    <source>
        <dbReference type="Proteomes" id="UP001153076"/>
    </source>
</evidence>
<comment type="caution">
    <text evidence="1">The sequence shown here is derived from an EMBL/GenBank/DDBJ whole genome shotgun (WGS) entry which is preliminary data.</text>
</comment>
<protein>
    <recommendedName>
        <fullName evidence="3">AB hydrolase-1 domain-containing protein</fullName>
    </recommendedName>
</protein>
<proteinExistence type="predicted"/>
<dbReference type="PANTHER" id="PTHR45763:SF51">
    <property type="entry name" value="ALPHA_BETA-HYDROLASES SUPERFAMILY PROTEIN"/>
    <property type="match status" value="1"/>
</dbReference>